<evidence type="ECO:0000256" key="2">
    <source>
        <dbReference type="ARBA" id="ARBA00009256"/>
    </source>
</evidence>
<dbReference type="InParanoid" id="D3B8W7"/>
<accession>D3B8W7</accession>
<dbReference type="HAMAP" id="MF_00158">
    <property type="entry name" value="PanC"/>
    <property type="match status" value="1"/>
</dbReference>
<evidence type="ECO:0000256" key="3">
    <source>
        <dbReference type="ARBA" id="ARBA00012219"/>
    </source>
</evidence>
<dbReference type="STRING" id="670386.D3B8W7"/>
<dbReference type="EC" id="6.3.2.1" evidence="3"/>
<dbReference type="PANTHER" id="PTHR21299">
    <property type="entry name" value="CYTIDYLATE KINASE/PANTOATE-BETA-ALANINE LIGASE"/>
    <property type="match status" value="1"/>
</dbReference>
<proteinExistence type="inferred from homology"/>
<name>D3B8W7_HETP5</name>
<dbReference type="Proteomes" id="UP000001396">
    <property type="component" value="Unassembled WGS sequence"/>
</dbReference>
<dbReference type="AlphaFoldDB" id="D3B8W7"/>
<evidence type="ECO:0000256" key="6">
    <source>
        <dbReference type="ARBA" id="ARBA00022655"/>
    </source>
</evidence>
<organism evidence="12 13">
    <name type="scientific">Heterostelium pallidum (strain ATCC 26659 / Pp 5 / PN500)</name>
    <name type="common">Cellular slime mold</name>
    <name type="synonym">Polysphondylium pallidum</name>
    <dbReference type="NCBI Taxonomy" id="670386"/>
    <lineage>
        <taxon>Eukaryota</taxon>
        <taxon>Amoebozoa</taxon>
        <taxon>Evosea</taxon>
        <taxon>Eumycetozoa</taxon>
        <taxon>Dictyostelia</taxon>
        <taxon>Acytosteliales</taxon>
        <taxon>Acytosteliaceae</taxon>
        <taxon>Heterostelium</taxon>
    </lineage>
</organism>
<evidence type="ECO:0000256" key="10">
    <source>
        <dbReference type="ARBA" id="ARBA00032806"/>
    </source>
</evidence>
<comment type="caution">
    <text evidence="12">The sequence shown here is derived from an EMBL/GenBank/DDBJ whole genome shotgun (WGS) entry which is preliminary data.</text>
</comment>
<dbReference type="NCBIfam" id="TIGR00018">
    <property type="entry name" value="panC"/>
    <property type="match status" value="1"/>
</dbReference>
<dbReference type="FunCoup" id="D3B8W7">
    <property type="interactions" value="82"/>
</dbReference>
<dbReference type="PANTHER" id="PTHR21299:SF1">
    <property type="entry name" value="PANTOATE--BETA-ALANINE LIGASE"/>
    <property type="match status" value="1"/>
</dbReference>
<dbReference type="Pfam" id="PF02569">
    <property type="entry name" value="Pantoate_ligase"/>
    <property type="match status" value="1"/>
</dbReference>
<evidence type="ECO:0000256" key="5">
    <source>
        <dbReference type="ARBA" id="ARBA00022598"/>
    </source>
</evidence>
<comment type="pathway">
    <text evidence="1">Cofactor biosynthesis; (R)-pantothenate biosynthesis; (R)-pantothenate from (R)-pantoate and beta-alanine: step 1/1.</text>
</comment>
<keyword evidence="13" id="KW-1185">Reference proteome</keyword>
<evidence type="ECO:0000256" key="11">
    <source>
        <dbReference type="ARBA" id="ARBA00048258"/>
    </source>
</evidence>
<dbReference type="Gene3D" id="3.40.50.620">
    <property type="entry name" value="HUPs"/>
    <property type="match status" value="1"/>
</dbReference>
<evidence type="ECO:0000256" key="8">
    <source>
        <dbReference type="ARBA" id="ARBA00022840"/>
    </source>
</evidence>
<dbReference type="InterPro" id="IPR042176">
    <property type="entry name" value="Pantoate_ligase_C"/>
</dbReference>
<keyword evidence="6" id="KW-0566">Pantothenate biosynthesis</keyword>
<keyword evidence="8" id="KW-0067">ATP-binding</keyword>
<dbReference type="UniPathway" id="UPA00028">
    <property type="reaction ID" value="UER00005"/>
</dbReference>
<sequence length="295" mass="32453">MVIICKTIQTLRDEIKLKKKTIRASTGKDEPTVGFVPTMGYLHRGHISLVEQARAANDIVVASIFVNPTQFAPHEDLASYPVDIESDVRLLTAANADILFLPSVAEMYGTDASTFVEVTSMAPVLESVARPGHFRGVATVVTKLLNIVSPDVMYIGQKDAMQCVCLRKMVRDLAFNTLVVVGDTVRESNGLAMSSRNSYLTPEEREEAALIYREMTNMKQHYQTTTRQALADLLKDTLESGCSKMKVDYISLANGDTGIELENDSVIPNGAILSLAVFFHGANRKTRLIDVIILN</sequence>
<dbReference type="GO" id="GO:0005524">
    <property type="term" value="F:ATP binding"/>
    <property type="evidence" value="ECO:0007669"/>
    <property type="project" value="UniProtKB-KW"/>
</dbReference>
<evidence type="ECO:0000256" key="1">
    <source>
        <dbReference type="ARBA" id="ARBA00004990"/>
    </source>
</evidence>
<comment type="catalytic activity">
    <reaction evidence="11">
        <text>(R)-pantoate + beta-alanine + ATP = (R)-pantothenate + AMP + diphosphate + H(+)</text>
        <dbReference type="Rhea" id="RHEA:10912"/>
        <dbReference type="ChEBI" id="CHEBI:15378"/>
        <dbReference type="ChEBI" id="CHEBI:15980"/>
        <dbReference type="ChEBI" id="CHEBI:29032"/>
        <dbReference type="ChEBI" id="CHEBI:30616"/>
        <dbReference type="ChEBI" id="CHEBI:33019"/>
        <dbReference type="ChEBI" id="CHEBI:57966"/>
        <dbReference type="ChEBI" id="CHEBI:456215"/>
        <dbReference type="EC" id="6.3.2.1"/>
    </reaction>
</comment>
<evidence type="ECO:0000256" key="9">
    <source>
        <dbReference type="ARBA" id="ARBA00029902"/>
    </source>
</evidence>
<dbReference type="OMA" id="CNHKLEP"/>
<dbReference type="GO" id="GO:0004592">
    <property type="term" value="F:pantoate-beta-alanine ligase activity"/>
    <property type="evidence" value="ECO:0007669"/>
    <property type="project" value="UniProtKB-EC"/>
</dbReference>
<dbReference type="InterPro" id="IPR014729">
    <property type="entry name" value="Rossmann-like_a/b/a_fold"/>
</dbReference>
<evidence type="ECO:0000313" key="12">
    <source>
        <dbReference type="EMBL" id="EFA82485.1"/>
    </source>
</evidence>
<dbReference type="InterPro" id="IPR003721">
    <property type="entry name" value="Pantoate_ligase"/>
</dbReference>
<evidence type="ECO:0000256" key="7">
    <source>
        <dbReference type="ARBA" id="ARBA00022741"/>
    </source>
</evidence>
<dbReference type="SUPFAM" id="SSF52374">
    <property type="entry name" value="Nucleotidylyl transferase"/>
    <property type="match status" value="1"/>
</dbReference>
<keyword evidence="7" id="KW-0547">Nucleotide-binding</keyword>
<keyword evidence="5 12" id="KW-0436">Ligase</keyword>
<dbReference type="CDD" id="cd00560">
    <property type="entry name" value="PanC"/>
    <property type="match status" value="1"/>
</dbReference>
<reference evidence="12 13" key="1">
    <citation type="journal article" date="2011" name="Genome Res.">
        <title>Phylogeny-wide analysis of social amoeba genomes highlights ancient origins for complex intercellular communication.</title>
        <authorList>
            <person name="Heidel A.J."/>
            <person name="Lawal H.M."/>
            <person name="Felder M."/>
            <person name="Schilde C."/>
            <person name="Helps N.R."/>
            <person name="Tunggal B."/>
            <person name="Rivero F."/>
            <person name="John U."/>
            <person name="Schleicher M."/>
            <person name="Eichinger L."/>
            <person name="Platzer M."/>
            <person name="Noegel A.A."/>
            <person name="Schaap P."/>
            <person name="Gloeckner G."/>
        </authorList>
    </citation>
    <scope>NUCLEOTIDE SEQUENCE [LARGE SCALE GENOMIC DNA]</scope>
    <source>
        <strain evidence="13">ATCC 26659 / Pp 5 / PN500</strain>
    </source>
</reference>
<dbReference type="NCBIfam" id="TIGR00125">
    <property type="entry name" value="cyt_tran_rel"/>
    <property type="match status" value="1"/>
</dbReference>
<dbReference type="Gene3D" id="3.30.1300.10">
    <property type="entry name" value="Pantoate-beta-alanine ligase, C-terminal domain"/>
    <property type="match status" value="1"/>
</dbReference>
<dbReference type="EMBL" id="ADBJ01000020">
    <property type="protein sequence ID" value="EFA82485.1"/>
    <property type="molecule type" value="Genomic_DNA"/>
</dbReference>
<dbReference type="GeneID" id="31360397"/>
<protein>
    <recommendedName>
        <fullName evidence="4">Pantoate--beta-alanine ligase</fullName>
        <ecNumber evidence="3">6.3.2.1</ecNumber>
    </recommendedName>
    <alternativeName>
        <fullName evidence="10">Pantoate-activating enzyme</fullName>
    </alternativeName>
    <alternativeName>
        <fullName evidence="9">Pantothenate synthetase</fullName>
    </alternativeName>
</protein>
<dbReference type="RefSeq" id="XP_020434602.1">
    <property type="nucleotide sequence ID" value="XM_020575807.1"/>
</dbReference>
<comment type="similarity">
    <text evidence="2">Belongs to the pantothenate synthetase family.</text>
</comment>
<gene>
    <name evidence="12" type="primary">panC</name>
    <name evidence="12" type="ORF">PPL_04910</name>
</gene>
<dbReference type="GO" id="GO:0015940">
    <property type="term" value="P:pantothenate biosynthetic process"/>
    <property type="evidence" value="ECO:0007669"/>
    <property type="project" value="UniProtKB-UniPathway"/>
</dbReference>
<evidence type="ECO:0000313" key="13">
    <source>
        <dbReference type="Proteomes" id="UP000001396"/>
    </source>
</evidence>
<evidence type="ECO:0000256" key="4">
    <source>
        <dbReference type="ARBA" id="ARBA00015647"/>
    </source>
</evidence>
<dbReference type="InterPro" id="IPR004821">
    <property type="entry name" value="Cyt_trans-like"/>
</dbReference>